<accession>A0A4Y9TJ01</accession>
<evidence type="ECO:0000259" key="1">
    <source>
        <dbReference type="PROSITE" id="PS50801"/>
    </source>
</evidence>
<dbReference type="EMBL" id="SPVI01000003">
    <property type="protein sequence ID" value="TFW44355.1"/>
    <property type="molecule type" value="Genomic_DNA"/>
</dbReference>
<dbReference type="Proteomes" id="UP000297322">
    <property type="component" value="Unassembled WGS sequence"/>
</dbReference>
<dbReference type="InterPro" id="IPR058548">
    <property type="entry name" value="MlaB-like_STAS"/>
</dbReference>
<dbReference type="PANTHER" id="PTHR35849:SF2">
    <property type="entry name" value="BLR2341 PROTEIN"/>
    <property type="match status" value="1"/>
</dbReference>
<evidence type="ECO:0000313" key="3">
    <source>
        <dbReference type="Proteomes" id="UP000297322"/>
    </source>
</evidence>
<dbReference type="SUPFAM" id="SSF52091">
    <property type="entry name" value="SpoIIaa-like"/>
    <property type="match status" value="1"/>
</dbReference>
<reference evidence="2 3" key="1">
    <citation type="submission" date="2019-03" db="EMBL/GenBank/DDBJ databases">
        <title>Biocontrol and xenobiotic degradation properties of endophytic Pseudomonas fluorescens strain BRZ63.</title>
        <authorList>
            <person name="Chlebek D.A."/>
            <person name="Pinski A."/>
            <person name="Zur J.P."/>
            <person name="Michalska J."/>
            <person name="Hupert-Kocurek K.T."/>
        </authorList>
    </citation>
    <scope>NUCLEOTIDE SEQUENCE [LARGE SCALE GENOMIC DNA]</scope>
    <source>
        <strain evidence="2 3">BRZ63</strain>
    </source>
</reference>
<gene>
    <name evidence="2" type="ORF">E4T65_07655</name>
</gene>
<dbReference type="AlphaFoldDB" id="A0A4Y9TJ01"/>
<feature type="domain" description="STAS" evidence="1">
    <location>
        <begin position="1"/>
        <end position="95"/>
    </location>
</feature>
<dbReference type="PANTHER" id="PTHR35849">
    <property type="entry name" value="BLR2341 PROTEIN"/>
    <property type="match status" value="1"/>
</dbReference>
<protein>
    <submittedName>
        <fullName evidence="2">Anti-sigma factor antagonist</fullName>
    </submittedName>
</protein>
<dbReference type="CDD" id="cd07043">
    <property type="entry name" value="STAS_anti-anti-sigma_factors"/>
    <property type="match status" value="1"/>
</dbReference>
<sequence>MPITHETLDGAARVGIEGELTIYTVAELAAALLPRISTAPRLEVDLSEVTEIDGAGLQLLAVIRREAAAGGTPVSLVGQSQAITQTLHLCGGTLF</sequence>
<dbReference type="InterPro" id="IPR002645">
    <property type="entry name" value="STAS_dom"/>
</dbReference>
<dbReference type="RefSeq" id="WP_068931601.1">
    <property type="nucleotide sequence ID" value="NZ_SPVI01000003.1"/>
</dbReference>
<dbReference type="Pfam" id="PF13466">
    <property type="entry name" value="STAS_2"/>
    <property type="match status" value="1"/>
</dbReference>
<dbReference type="PROSITE" id="PS50801">
    <property type="entry name" value="STAS"/>
    <property type="match status" value="1"/>
</dbReference>
<proteinExistence type="predicted"/>
<dbReference type="Gene3D" id="3.30.750.24">
    <property type="entry name" value="STAS domain"/>
    <property type="match status" value="1"/>
</dbReference>
<comment type="caution">
    <text evidence="2">The sequence shown here is derived from an EMBL/GenBank/DDBJ whole genome shotgun (WGS) entry which is preliminary data.</text>
</comment>
<organism evidence="2 3">
    <name type="scientific">Pseudomonas fluorescens</name>
    <dbReference type="NCBI Taxonomy" id="294"/>
    <lineage>
        <taxon>Bacteria</taxon>
        <taxon>Pseudomonadati</taxon>
        <taxon>Pseudomonadota</taxon>
        <taxon>Gammaproteobacteria</taxon>
        <taxon>Pseudomonadales</taxon>
        <taxon>Pseudomonadaceae</taxon>
        <taxon>Pseudomonas</taxon>
    </lineage>
</organism>
<name>A0A4Y9TJ01_PSEFL</name>
<dbReference type="InterPro" id="IPR052746">
    <property type="entry name" value="MlaB_ABC_Transporter"/>
</dbReference>
<dbReference type="InterPro" id="IPR036513">
    <property type="entry name" value="STAS_dom_sf"/>
</dbReference>
<evidence type="ECO:0000313" key="2">
    <source>
        <dbReference type="EMBL" id="TFW44355.1"/>
    </source>
</evidence>